<dbReference type="InterPro" id="IPR051651">
    <property type="entry name" value="DMTF1_DNA-bind_reg"/>
</dbReference>
<dbReference type="Proteomes" id="UP000750334">
    <property type="component" value="Unassembled WGS sequence"/>
</dbReference>
<dbReference type="PANTHER" id="PTHR46380:SF2">
    <property type="entry name" value="CYCLIN-D-BINDING MYB-LIKE TRANSCRIPTION FACTOR 1"/>
    <property type="match status" value="1"/>
</dbReference>
<gene>
    <name evidence="8" type="ORF">C6P45_001224</name>
</gene>
<dbReference type="PANTHER" id="PTHR46380">
    <property type="entry name" value="CYCLIN-D-BINDING MYB-LIKE TRANSCRIPTION FACTOR 1"/>
    <property type="match status" value="1"/>
</dbReference>
<dbReference type="Gene3D" id="1.10.10.60">
    <property type="entry name" value="Homeodomain-like"/>
    <property type="match status" value="2"/>
</dbReference>
<evidence type="ECO:0000313" key="8">
    <source>
        <dbReference type="EMBL" id="KAG0662010.1"/>
    </source>
</evidence>
<dbReference type="GO" id="GO:0000785">
    <property type="term" value="C:chromatin"/>
    <property type="evidence" value="ECO:0007669"/>
    <property type="project" value="UniProtKB-ARBA"/>
</dbReference>
<organism evidence="8 9">
    <name type="scientific">Maudiozyma exigua</name>
    <name type="common">Yeast</name>
    <name type="synonym">Kazachstania exigua</name>
    <dbReference type="NCBI Taxonomy" id="34358"/>
    <lineage>
        <taxon>Eukaryota</taxon>
        <taxon>Fungi</taxon>
        <taxon>Dikarya</taxon>
        <taxon>Ascomycota</taxon>
        <taxon>Saccharomycotina</taxon>
        <taxon>Saccharomycetes</taxon>
        <taxon>Saccharomycetales</taxon>
        <taxon>Saccharomycetaceae</taxon>
        <taxon>Maudiozyma</taxon>
    </lineage>
</organism>
<feature type="compositionally biased region" description="Basic and acidic residues" evidence="5">
    <location>
        <begin position="31"/>
        <end position="45"/>
    </location>
</feature>
<dbReference type="AlphaFoldDB" id="A0A9P7B693"/>
<evidence type="ECO:0000256" key="1">
    <source>
        <dbReference type="ARBA" id="ARBA00004123"/>
    </source>
</evidence>
<dbReference type="GO" id="GO:0000976">
    <property type="term" value="F:transcription cis-regulatory region binding"/>
    <property type="evidence" value="ECO:0007669"/>
    <property type="project" value="TreeGrafter"/>
</dbReference>
<dbReference type="GO" id="GO:0031981">
    <property type="term" value="C:nuclear lumen"/>
    <property type="evidence" value="ECO:0007669"/>
    <property type="project" value="UniProtKB-ARBA"/>
</dbReference>
<dbReference type="FunFam" id="1.10.10.60:FF:000387">
    <property type="entry name" value="Replication termination factor 1"/>
    <property type="match status" value="1"/>
</dbReference>
<dbReference type="EMBL" id="PUHR01000152">
    <property type="protein sequence ID" value="KAG0662010.1"/>
    <property type="molecule type" value="Genomic_DNA"/>
</dbReference>
<dbReference type="CDD" id="cd00167">
    <property type="entry name" value="SANT"/>
    <property type="match status" value="1"/>
</dbReference>
<sequence>MTQRSGNNDDGGSNAQSVEEAVLEYVGGRFPQDDLRKMASDRDNDSNGNGLGDQNIKNHGDENGTAPSNNDDMSWYLKHDEDINQDEHTGNDIDANGGDNPESVAMAAVVAAYASSSSSATGTSKSSKRKHKKSHGDKESSKKHKKQKKQKKSSKNKSSKKSDEIEEETTEVQAIAVDPELATLDNDEGSENANLQSNESSNKDINGLNITQNQDFQQYLNTDIPIKEESSKKEPTADTSKKSKKKKRSNESEESNTLTDIVPVSEEMDSNKDNNLEKSPLKNPLEAPDHTIVSMRADKDTLLLSDAAKNASSLIRDSSQGTGKAFDEMEEKALERFIDEYRIIKGFTRKETCERIWTNGRRKDDFWINICKVLPYRTRSSIYKHVRRKYHIFEQRGKWTKEEDAELAKLCIDKEGQWSEIGRIIGRMPEDCRDRFRNYIKCGSNRASNKWTKEEEEKLKYVIGKLIYLDTADGDDYPEFVPDKVDEDGLEVVSSLPQIPKSDSNTRSFNDIINWTVVSECMLGTRSRIQCRYKWNKLVRKEAMSRIQGISESTKKWTLEKLRDLGFTDDSQVDWEELATLCPDPQWSGLELKLSYEKMRTSIKGHKSKNINDITKELLAIIEGTNNNKKGSRNDSKEN</sequence>
<feature type="region of interest" description="Disordered" evidence="5">
    <location>
        <begin position="1"/>
        <end position="286"/>
    </location>
</feature>
<dbReference type="GO" id="GO:0003700">
    <property type="term" value="F:DNA-binding transcription factor activity"/>
    <property type="evidence" value="ECO:0007669"/>
    <property type="project" value="TreeGrafter"/>
</dbReference>
<evidence type="ECO:0000259" key="6">
    <source>
        <dbReference type="PROSITE" id="PS50090"/>
    </source>
</evidence>
<name>A0A9P7B693_MAUEX</name>
<keyword evidence="3" id="KW-0238">DNA-binding</keyword>
<feature type="compositionally biased region" description="Basic and acidic residues" evidence="5">
    <location>
        <begin position="225"/>
        <end position="241"/>
    </location>
</feature>
<dbReference type="SUPFAM" id="SSF46689">
    <property type="entry name" value="Homeodomain-like"/>
    <property type="match status" value="1"/>
</dbReference>
<dbReference type="SMART" id="SM00717">
    <property type="entry name" value="SANT"/>
    <property type="match status" value="3"/>
</dbReference>
<evidence type="ECO:0008006" key="10">
    <source>
        <dbReference type="Google" id="ProtNLM"/>
    </source>
</evidence>
<dbReference type="InterPro" id="IPR001005">
    <property type="entry name" value="SANT/Myb"/>
</dbReference>
<dbReference type="OrthoDB" id="39591at2759"/>
<feature type="compositionally biased region" description="Polar residues" evidence="5">
    <location>
        <begin position="1"/>
        <end position="17"/>
    </location>
</feature>
<evidence type="ECO:0000256" key="3">
    <source>
        <dbReference type="ARBA" id="ARBA00023125"/>
    </source>
</evidence>
<feature type="compositionally biased region" description="Polar residues" evidence="5">
    <location>
        <begin position="191"/>
        <end position="221"/>
    </location>
</feature>
<dbReference type="InterPro" id="IPR009057">
    <property type="entry name" value="Homeodomain-like_sf"/>
</dbReference>
<evidence type="ECO:0000256" key="2">
    <source>
        <dbReference type="ARBA" id="ARBA00022737"/>
    </source>
</evidence>
<accession>A0A9P7B693</accession>
<dbReference type="PROSITE" id="PS50090">
    <property type="entry name" value="MYB_LIKE"/>
    <property type="match status" value="2"/>
</dbReference>
<keyword evidence="9" id="KW-1185">Reference proteome</keyword>
<feature type="compositionally biased region" description="Basic and acidic residues" evidence="5">
    <location>
        <begin position="77"/>
        <end position="91"/>
    </location>
</feature>
<protein>
    <recommendedName>
        <fullName evidence="10">DNA-binding protein REB1</fullName>
    </recommendedName>
</protein>
<evidence type="ECO:0000313" key="9">
    <source>
        <dbReference type="Proteomes" id="UP000750334"/>
    </source>
</evidence>
<evidence type="ECO:0000256" key="4">
    <source>
        <dbReference type="ARBA" id="ARBA00023242"/>
    </source>
</evidence>
<feature type="compositionally biased region" description="Low complexity" evidence="5">
    <location>
        <begin position="103"/>
        <end position="125"/>
    </location>
</feature>
<comment type="subcellular location">
    <subcellularLocation>
        <location evidence="1">Nucleus</location>
    </subcellularLocation>
</comment>
<feature type="domain" description="HTH myb-type" evidence="7">
    <location>
        <begin position="391"/>
        <end position="444"/>
    </location>
</feature>
<keyword evidence="4" id="KW-0539">Nucleus</keyword>
<evidence type="ECO:0000259" key="7">
    <source>
        <dbReference type="PROSITE" id="PS51294"/>
    </source>
</evidence>
<dbReference type="Pfam" id="PF13921">
    <property type="entry name" value="Myb_DNA-bind_6"/>
    <property type="match status" value="1"/>
</dbReference>
<dbReference type="GO" id="GO:0006353">
    <property type="term" value="P:DNA-templated transcription termination"/>
    <property type="evidence" value="ECO:0007669"/>
    <property type="project" value="UniProtKB-ARBA"/>
</dbReference>
<dbReference type="PROSITE" id="PS51294">
    <property type="entry name" value="HTH_MYB"/>
    <property type="match status" value="1"/>
</dbReference>
<evidence type="ECO:0000256" key="5">
    <source>
        <dbReference type="SAM" id="MobiDB-lite"/>
    </source>
</evidence>
<dbReference type="InterPro" id="IPR017930">
    <property type="entry name" value="Myb_dom"/>
</dbReference>
<feature type="compositionally biased region" description="Basic and acidic residues" evidence="5">
    <location>
        <begin position="269"/>
        <end position="280"/>
    </location>
</feature>
<feature type="compositionally biased region" description="Basic residues" evidence="5">
    <location>
        <begin position="126"/>
        <end position="159"/>
    </location>
</feature>
<keyword evidence="2" id="KW-0677">Repeat</keyword>
<reference evidence="8 9" key="1">
    <citation type="submission" date="2020-11" db="EMBL/GenBank/DDBJ databases">
        <title>Kefir isolates.</title>
        <authorList>
            <person name="Marcisauskas S."/>
            <person name="Kim Y."/>
            <person name="Blasche S."/>
        </authorList>
    </citation>
    <scope>NUCLEOTIDE SEQUENCE [LARGE SCALE GENOMIC DNA]</scope>
    <source>
        <strain evidence="8 9">OG2</strain>
    </source>
</reference>
<feature type="domain" description="Myb-like" evidence="6">
    <location>
        <begin position="395"/>
        <end position="440"/>
    </location>
</feature>
<feature type="domain" description="Myb-like" evidence="6">
    <location>
        <begin position="443"/>
        <end position="539"/>
    </location>
</feature>
<comment type="caution">
    <text evidence="8">The sequence shown here is derived from an EMBL/GenBank/DDBJ whole genome shotgun (WGS) entry which is preliminary data.</text>
</comment>
<proteinExistence type="predicted"/>